<reference evidence="2 3" key="1">
    <citation type="journal article" date="2019" name="Commun. Biol.">
        <title>The bagworm genome reveals a unique fibroin gene that provides high tensile strength.</title>
        <authorList>
            <person name="Kono N."/>
            <person name="Nakamura H."/>
            <person name="Ohtoshi R."/>
            <person name="Tomita M."/>
            <person name="Numata K."/>
            <person name="Arakawa K."/>
        </authorList>
    </citation>
    <scope>NUCLEOTIDE SEQUENCE [LARGE SCALE GENOMIC DNA]</scope>
</reference>
<sequence>MQPLAERQVCPRCTSRRARDDTRALRHELFSKPKSSPGSKPESVLNRDKIKNEGHDRSHVGHGVIGRHVTCIDHSVFKGEPWATAICNKNYEEFEAFFGF</sequence>
<evidence type="ECO:0000313" key="3">
    <source>
        <dbReference type="Proteomes" id="UP000299102"/>
    </source>
</evidence>
<dbReference type="AlphaFoldDB" id="A0A4C1VMN0"/>
<gene>
    <name evidence="2" type="ORF">EVAR_86514_1</name>
</gene>
<accession>A0A4C1VMN0</accession>
<dbReference type="Proteomes" id="UP000299102">
    <property type="component" value="Unassembled WGS sequence"/>
</dbReference>
<feature type="compositionally biased region" description="Low complexity" evidence="1">
    <location>
        <begin position="32"/>
        <end position="43"/>
    </location>
</feature>
<feature type="compositionally biased region" description="Basic and acidic residues" evidence="1">
    <location>
        <begin position="45"/>
        <end position="59"/>
    </location>
</feature>
<feature type="compositionally biased region" description="Basic and acidic residues" evidence="1">
    <location>
        <begin position="17"/>
        <end position="31"/>
    </location>
</feature>
<name>A0A4C1VMN0_EUMVA</name>
<organism evidence="2 3">
    <name type="scientific">Eumeta variegata</name>
    <name type="common">Bagworm moth</name>
    <name type="synonym">Eumeta japonica</name>
    <dbReference type="NCBI Taxonomy" id="151549"/>
    <lineage>
        <taxon>Eukaryota</taxon>
        <taxon>Metazoa</taxon>
        <taxon>Ecdysozoa</taxon>
        <taxon>Arthropoda</taxon>
        <taxon>Hexapoda</taxon>
        <taxon>Insecta</taxon>
        <taxon>Pterygota</taxon>
        <taxon>Neoptera</taxon>
        <taxon>Endopterygota</taxon>
        <taxon>Lepidoptera</taxon>
        <taxon>Glossata</taxon>
        <taxon>Ditrysia</taxon>
        <taxon>Tineoidea</taxon>
        <taxon>Psychidae</taxon>
        <taxon>Oiketicinae</taxon>
        <taxon>Eumeta</taxon>
    </lineage>
</organism>
<evidence type="ECO:0000256" key="1">
    <source>
        <dbReference type="SAM" id="MobiDB-lite"/>
    </source>
</evidence>
<protein>
    <submittedName>
        <fullName evidence="2">Uncharacterized protein</fullName>
    </submittedName>
</protein>
<proteinExistence type="predicted"/>
<dbReference type="EMBL" id="BGZK01000380">
    <property type="protein sequence ID" value="GBP40368.1"/>
    <property type="molecule type" value="Genomic_DNA"/>
</dbReference>
<feature type="region of interest" description="Disordered" evidence="1">
    <location>
        <begin position="1"/>
        <end position="61"/>
    </location>
</feature>
<evidence type="ECO:0000313" key="2">
    <source>
        <dbReference type="EMBL" id="GBP40368.1"/>
    </source>
</evidence>
<comment type="caution">
    <text evidence="2">The sequence shown here is derived from an EMBL/GenBank/DDBJ whole genome shotgun (WGS) entry which is preliminary data.</text>
</comment>
<keyword evidence="3" id="KW-1185">Reference proteome</keyword>